<name>A0A1H6FEU4_9GAMM</name>
<feature type="domain" description="Thioredoxin" evidence="5">
    <location>
        <begin position="42"/>
        <end position="209"/>
    </location>
</feature>
<dbReference type="Gene3D" id="3.40.30.10">
    <property type="entry name" value="Glutaredoxin"/>
    <property type="match status" value="1"/>
</dbReference>
<reference evidence="6 7" key="1">
    <citation type="submission" date="2016-10" db="EMBL/GenBank/DDBJ databases">
        <authorList>
            <person name="de Groot N.N."/>
        </authorList>
    </citation>
    <scope>NUCLEOTIDE SEQUENCE [LARGE SCALE GENOMIC DNA]</scope>
    <source>
        <strain evidence="6">MBHS1</strain>
    </source>
</reference>
<dbReference type="Proteomes" id="UP000236724">
    <property type="component" value="Unassembled WGS sequence"/>
</dbReference>
<sequence length="216" mass="24542">MPPVLTRFRLLLPLLFVILLVLLLFGIRYYQSTTAPEIDGLHRKPTPLPTFQLQDDKGQVFTQDSLRGQWSLLFFGYTQCPDICPGTLSMLAQVKALLPEAKNTADSFQFRFISVDGQRDPPELLYEYVRYFDPAFTAATGSKAEIDKLAQALGIVYYRTIPDKAHPERYLIDHSASILLINPAAQRVATFQPPHLPEDMAQRLLAMRAYLARQQD</sequence>
<dbReference type="GO" id="GO:0046872">
    <property type="term" value="F:metal ion binding"/>
    <property type="evidence" value="ECO:0007669"/>
    <property type="project" value="UniProtKB-KW"/>
</dbReference>
<keyword evidence="7" id="KW-1185">Reference proteome</keyword>
<dbReference type="FunFam" id="3.40.30.10:FF:000013">
    <property type="entry name" value="Blast:Protein SCO1 homolog, mitochondrial"/>
    <property type="match status" value="1"/>
</dbReference>
<dbReference type="PANTHER" id="PTHR12151:SF25">
    <property type="entry name" value="LINALOOL DEHYDRATASE_ISOMERASE DOMAIN-CONTAINING PROTEIN"/>
    <property type="match status" value="1"/>
</dbReference>
<feature type="binding site" evidence="3">
    <location>
        <position position="174"/>
    </location>
    <ligand>
        <name>Cu cation</name>
        <dbReference type="ChEBI" id="CHEBI:23378"/>
    </ligand>
</feature>
<evidence type="ECO:0000256" key="3">
    <source>
        <dbReference type="PIRSR" id="PIRSR603782-1"/>
    </source>
</evidence>
<dbReference type="InterPro" id="IPR036249">
    <property type="entry name" value="Thioredoxin-like_sf"/>
</dbReference>
<dbReference type="InterPro" id="IPR013766">
    <property type="entry name" value="Thioredoxin_domain"/>
</dbReference>
<keyword evidence="4" id="KW-1015">Disulfide bond</keyword>
<accession>A0A1H6FEU4</accession>
<dbReference type="OrthoDB" id="9790194at2"/>
<feature type="binding site" evidence="3">
    <location>
        <position position="84"/>
    </location>
    <ligand>
        <name>Cu cation</name>
        <dbReference type="ChEBI" id="CHEBI:23378"/>
    </ligand>
</feature>
<organism evidence="6 7">
    <name type="scientific">Candidatus Venteria ishoeyi</name>
    <dbReference type="NCBI Taxonomy" id="1899563"/>
    <lineage>
        <taxon>Bacteria</taxon>
        <taxon>Pseudomonadati</taxon>
        <taxon>Pseudomonadota</taxon>
        <taxon>Gammaproteobacteria</taxon>
        <taxon>Thiotrichales</taxon>
        <taxon>Thiotrichaceae</taxon>
        <taxon>Venteria</taxon>
    </lineage>
</organism>
<dbReference type="SUPFAM" id="SSF52833">
    <property type="entry name" value="Thioredoxin-like"/>
    <property type="match status" value="1"/>
</dbReference>
<evidence type="ECO:0000259" key="5">
    <source>
        <dbReference type="PROSITE" id="PS51352"/>
    </source>
</evidence>
<evidence type="ECO:0000313" key="7">
    <source>
        <dbReference type="Proteomes" id="UP000236724"/>
    </source>
</evidence>
<proteinExistence type="inferred from homology"/>
<dbReference type="PROSITE" id="PS51352">
    <property type="entry name" value="THIOREDOXIN_2"/>
    <property type="match status" value="1"/>
</dbReference>
<evidence type="ECO:0000256" key="4">
    <source>
        <dbReference type="PIRSR" id="PIRSR603782-2"/>
    </source>
</evidence>
<dbReference type="EMBL" id="FMSV02000538">
    <property type="protein sequence ID" value="SEH07686.1"/>
    <property type="molecule type" value="Genomic_DNA"/>
</dbReference>
<feature type="disulfide bond" description="Redox-active" evidence="4">
    <location>
        <begin position="80"/>
        <end position="84"/>
    </location>
</feature>
<comment type="similarity">
    <text evidence="1">Belongs to the SCO1/2 family.</text>
</comment>
<dbReference type="Pfam" id="PF02630">
    <property type="entry name" value="SCO1-SenC"/>
    <property type="match status" value="1"/>
</dbReference>
<dbReference type="PANTHER" id="PTHR12151">
    <property type="entry name" value="ELECTRON TRANSPORT PROTIN SCO1/SENC FAMILY MEMBER"/>
    <property type="match status" value="1"/>
</dbReference>
<protein>
    <submittedName>
        <fullName evidence="6">SCO1/SenC</fullName>
    </submittedName>
</protein>
<dbReference type="CDD" id="cd02968">
    <property type="entry name" value="SCO"/>
    <property type="match status" value="1"/>
</dbReference>
<dbReference type="AlphaFoldDB" id="A0A1H6FEU4"/>
<keyword evidence="2 3" id="KW-0186">Copper</keyword>
<evidence type="ECO:0000256" key="1">
    <source>
        <dbReference type="ARBA" id="ARBA00010996"/>
    </source>
</evidence>
<gene>
    <name evidence="6" type="ORF">MBHS_03571</name>
</gene>
<evidence type="ECO:0000256" key="2">
    <source>
        <dbReference type="ARBA" id="ARBA00023008"/>
    </source>
</evidence>
<dbReference type="InterPro" id="IPR003782">
    <property type="entry name" value="SCO1/SenC"/>
</dbReference>
<keyword evidence="3" id="KW-0479">Metal-binding</keyword>
<feature type="binding site" evidence="3">
    <location>
        <position position="80"/>
    </location>
    <ligand>
        <name>Cu cation</name>
        <dbReference type="ChEBI" id="CHEBI:23378"/>
    </ligand>
</feature>
<dbReference type="RefSeq" id="WP_103921316.1">
    <property type="nucleotide sequence ID" value="NZ_FMSV02000538.1"/>
</dbReference>
<evidence type="ECO:0000313" key="6">
    <source>
        <dbReference type="EMBL" id="SEH07686.1"/>
    </source>
</evidence>